<accession>A0A511KC94</accession>
<feature type="compositionally biased region" description="Low complexity" evidence="1">
    <location>
        <begin position="91"/>
        <end position="117"/>
    </location>
</feature>
<dbReference type="EMBL" id="BJWK01000003">
    <property type="protein sequence ID" value="GEM07556.1"/>
    <property type="molecule type" value="Genomic_DNA"/>
</dbReference>
<feature type="region of interest" description="Disordered" evidence="1">
    <location>
        <begin position="1"/>
        <end position="61"/>
    </location>
</feature>
<organism evidence="2 3">
    <name type="scientific">Rhodotorula toruloides</name>
    <name type="common">Yeast</name>
    <name type="synonym">Rhodosporidium toruloides</name>
    <dbReference type="NCBI Taxonomy" id="5286"/>
    <lineage>
        <taxon>Eukaryota</taxon>
        <taxon>Fungi</taxon>
        <taxon>Dikarya</taxon>
        <taxon>Basidiomycota</taxon>
        <taxon>Pucciniomycotina</taxon>
        <taxon>Microbotryomycetes</taxon>
        <taxon>Sporidiobolales</taxon>
        <taxon>Sporidiobolaceae</taxon>
        <taxon>Rhodotorula</taxon>
    </lineage>
</organism>
<feature type="region of interest" description="Disordered" evidence="1">
    <location>
        <begin position="88"/>
        <end position="117"/>
    </location>
</feature>
<sequence length="948" mass="102327">MQRPTADHAPLGRSTAQNRVPSTTRTVDNVAPKSRSGLARTTARKEEDELEETAASPTERANEAMRVVNSALSTLSGLNKTGFCARSTNGSPTATTSSALPSASATRPGSASSLRATYSSSSLRTTAAHSATLARATQAVKECSRALKELRTLAADGVLEKKKVDVERAAGSIVANLVELEMYRPAVVELAAMRSSLLSWWTSTPARTTPSASAPLSSFADTLLFPLPPDAFFAPTSLEETLNPSTARPSFANLISLVLAAQQYLLACLFRSTEEDAGTPKEKLAKLAKVLQEGTGGPVDWRRAVDRWITDEQDEGRLIKRVDAMMTSMFGTATKGCAGLDGSAVPDDLLVVRTHALMFYSTTSALSSDNADKLSAFHDQVRKTLLLYGRAAEQAGFTEVRIGGGVKKAFESNVCELERRGLIEVGKGGGAKWRELCEVALHIARRAEDLAFVERISTLLGADNSVSAGCADVHPDLLTSQSCARLVSVLSIFELWTKRSSAEDRGVVDQLRRLGGLLPVLTRLRCASTRGGAGAPSSDSITKIDKTVDRLRYVLAKHVKAGKRMDQLLTPANTAAPPVDEITTHAKVALDQLAHHTEQVLTANAVEGQSRSYLAATTVDTLLLLAYSSLVVDDRFTAKPCFALLERCLPVVGFSRSTTLALHLHYSIRSLTSAFYNIGGTLFNAGWPERAVNFVQRACQLSARVLDEARSEGLLPASRGGAHDDLLSQLDKLKLDAGDEGKEEKELREALQDFERSMSRRWELLAMTQYAVGDKKAAYDAYVATVRSQPSAVLAPLAAAASQHPLSEICSTYYSLYKHVERLTRLGTSDLLLQPALVPLDSVPYLSPTASRDVRGVLLEMQLAVLEAQTESHEGRAAAAAILEQLLALYDADETPIRRARILTKKLQQSGFDCQKVLEAPLRALANETAELCAKEVRRLCPTVVILN</sequence>
<protein>
    <submittedName>
        <fullName evidence="2">Cysteine peptidase C50</fullName>
    </submittedName>
</protein>
<comment type="caution">
    <text evidence="2">The sequence shown here is derived from an EMBL/GenBank/DDBJ whole genome shotgun (WGS) entry which is preliminary data.</text>
</comment>
<gene>
    <name evidence="2" type="ORF">Rt10032_c03g1573</name>
</gene>
<evidence type="ECO:0000313" key="3">
    <source>
        <dbReference type="Proteomes" id="UP000321518"/>
    </source>
</evidence>
<evidence type="ECO:0000256" key="1">
    <source>
        <dbReference type="SAM" id="MobiDB-lite"/>
    </source>
</evidence>
<reference evidence="2 3" key="1">
    <citation type="submission" date="2019-07" db="EMBL/GenBank/DDBJ databases">
        <title>Rhodotorula toruloides NBRC10032 genome sequencing.</title>
        <authorList>
            <person name="Shida Y."/>
            <person name="Takaku H."/>
            <person name="Ogasawara W."/>
            <person name="Mori K."/>
        </authorList>
    </citation>
    <scope>NUCLEOTIDE SEQUENCE [LARGE SCALE GENOMIC DNA]</scope>
    <source>
        <strain evidence="2 3">NBRC10032</strain>
    </source>
</reference>
<feature type="compositionally biased region" description="Polar residues" evidence="1">
    <location>
        <begin position="14"/>
        <end position="27"/>
    </location>
</feature>
<evidence type="ECO:0000313" key="2">
    <source>
        <dbReference type="EMBL" id="GEM07556.1"/>
    </source>
</evidence>
<proteinExistence type="predicted"/>
<dbReference type="OrthoDB" id="10255632at2759"/>
<name>A0A511KC94_RHOTO</name>
<dbReference type="Proteomes" id="UP000321518">
    <property type="component" value="Unassembled WGS sequence"/>
</dbReference>
<dbReference type="AlphaFoldDB" id="A0A511KC94"/>